<protein>
    <submittedName>
        <fullName evidence="1">Putative Gp75</fullName>
    </submittedName>
</protein>
<dbReference type="EMBL" id="CCSD01000109">
    <property type="protein sequence ID" value="CDZ92268.1"/>
    <property type="molecule type" value="Genomic_DNA"/>
</dbReference>
<dbReference type="Proteomes" id="UP000042997">
    <property type="component" value="Unassembled WGS sequence"/>
</dbReference>
<proteinExistence type="predicted"/>
<sequence>MTVTAQILDQVVEVRRVHDGQFTNIEPEFDGSWPKLTKLEWQCAVVELDCGIRPRVSPALVHVNGVLQPDHFCVAVGGSSISPLSFLDAWTYLNGVAAGVMAARAGGKGLER</sequence>
<accession>A0A098BU80</accession>
<gene>
    <name evidence="1" type="ORF">RHRU231_930147</name>
</gene>
<evidence type="ECO:0000313" key="2">
    <source>
        <dbReference type="Proteomes" id="UP000042997"/>
    </source>
</evidence>
<reference evidence="1 2" key="1">
    <citation type="journal article" date="2014" name="Genome Announc.">
        <title>Draft Genome Sequence of Propane- and Butane-Oxidizing Actinobacterium Rhodococcus ruber IEGM 231.</title>
        <authorList>
            <person name="Ivshina I.B."/>
            <person name="Kuyukina M.S."/>
            <person name="Krivoruchko A.V."/>
            <person name="Barbe V."/>
            <person name="Fischer C."/>
        </authorList>
    </citation>
    <scope>NUCLEOTIDE SEQUENCE [LARGE SCALE GENOMIC DNA]</scope>
</reference>
<organism evidence="1 2">
    <name type="scientific">Rhodococcus ruber</name>
    <dbReference type="NCBI Taxonomy" id="1830"/>
    <lineage>
        <taxon>Bacteria</taxon>
        <taxon>Bacillati</taxon>
        <taxon>Actinomycetota</taxon>
        <taxon>Actinomycetes</taxon>
        <taxon>Mycobacteriales</taxon>
        <taxon>Nocardiaceae</taxon>
        <taxon>Rhodococcus</taxon>
    </lineage>
</organism>
<dbReference type="RefSeq" id="WP_040275421.1">
    <property type="nucleotide sequence ID" value="NZ_JAJNCM010000010.1"/>
</dbReference>
<name>A0A098BU80_9NOCA</name>
<dbReference type="AlphaFoldDB" id="A0A098BU80"/>
<evidence type="ECO:0000313" key="1">
    <source>
        <dbReference type="EMBL" id="CDZ92268.1"/>
    </source>
</evidence>